<sequence>MIYLYDEAIVNDLKNSINHNEEVATIVNASVSDSSDPNASIMIAAQMENDVIQFPLVTVYRKSNMDIDSDRWNFSRLHKGVQAVIDHKTNNIYNERSIPIKLSYEISVMASNTADIDELIRELIFKYSYMYYLTIDLPYEADRKVRFGLVLDVDSGIERGSGTMEYLTEGQVYRSTITLNTEGCVLVDYVPQHLRRIISDIVAETP</sequence>
<proteinExistence type="predicted"/>
<protein>
    <submittedName>
        <fullName evidence="1">Uncharacterized protein</fullName>
    </submittedName>
</protein>
<name>A0A8S5UEY6_9CAUD</name>
<organism evidence="1">
    <name type="scientific">Siphoviridae sp. ctX5W26</name>
    <dbReference type="NCBI Taxonomy" id="2825540"/>
    <lineage>
        <taxon>Viruses</taxon>
        <taxon>Duplodnaviria</taxon>
        <taxon>Heunggongvirae</taxon>
        <taxon>Uroviricota</taxon>
        <taxon>Caudoviricetes</taxon>
    </lineage>
</organism>
<evidence type="ECO:0000313" key="1">
    <source>
        <dbReference type="EMBL" id="DAF92942.1"/>
    </source>
</evidence>
<reference evidence="1" key="1">
    <citation type="journal article" date="2021" name="Proc. Natl. Acad. Sci. U.S.A.">
        <title>A Catalog of Tens of Thousands of Viruses from Human Metagenomes Reveals Hidden Associations with Chronic Diseases.</title>
        <authorList>
            <person name="Tisza M.J."/>
            <person name="Buck C.B."/>
        </authorList>
    </citation>
    <scope>NUCLEOTIDE SEQUENCE</scope>
    <source>
        <strain evidence="1">CtX5W26</strain>
    </source>
</reference>
<accession>A0A8S5UEY6</accession>
<dbReference type="EMBL" id="BK016076">
    <property type="protein sequence ID" value="DAF92942.1"/>
    <property type="molecule type" value="Genomic_DNA"/>
</dbReference>